<evidence type="ECO:0000313" key="1">
    <source>
        <dbReference type="EMBL" id="TGY65942.1"/>
    </source>
</evidence>
<comment type="caution">
    <text evidence="1">The sequence shown here is derived from an EMBL/GenBank/DDBJ whole genome shotgun (WGS) entry which is preliminary data.</text>
</comment>
<gene>
    <name evidence="1" type="ORF">E5336_06375</name>
</gene>
<reference evidence="1" key="1">
    <citation type="submission" date="2019-04" db="EMBL/GenBank/DDBJ databases">
        <title>Microbes associate with the intestines of laboratory mice.</title>
        <authorList>
            <person name="Navarre W."/>
            <person name="Wong E."/>
            <person name="Huang K."/>
            <person name="Tropini C."/>
            <person name="Ng K."/>
            <person name="Yu B."/>
        </authorList>
    </citation>
    <scope>NUCLEOTIDE SEQUENCE</scope>
    <source>
        <strain evidence="1">NM09_H32</strain>
    </source>
</reference>
<protein>
    <submittedName>
        <fullName evidence="1">CYTH domain-containing protein</fullName>
    </submittedName>
</protein>
<accession>A0AC61R7U1</accession>
<organism evidence="1 2">
    <name type="scientific">Dubosiella muris</name>
    <dbReference type="NCBI Taxonomy" id="3038133"/>
    <lineage>
        <taxon>Bacteria</taxon>
        <taxon>Bacillati</taxon>
        <taxon>Bacillota</taxon>
        <taxon>Erysipelotrichia</taxon>
        <taxon>Erysipelotrichales</taxon>
        <taxon>Erysipelotrichaceae</taxon>
        <taxon>Dubosiella</taxon>
    </lineage>
</organism>
<name>A0AC61R7U1_9FIRM</name>
<evidence type="ECO:0000313" key="2">
    <source>
        <dbReference type="Proteomes" id="UP000308836"/>
    </source>
</evidence>
<dbReference type="Proteomes" id="UP000308836">
    <property type="component" value="Unassembled WGS sequence"/>
</dbReference>
<proteinExistence type="predicted"/>
<keyword evidence="2" id="KW-1185">Reference proteome</keyword>
<sequence length="182" mass="21395">MYENKERELKLLLSRQKYDEILSSCDFPVCRTQTNVYFDTPDSQVRDAGCALRIRTTKDTRIFTLKKRIDPITLIELERPVDADTIATIRDPQVLSWLTEYHIPVHKLQPVASFTTTRRLLKLDHAELCLDQTTFAHHTDYEIEYEYFEDHDGVRAFNEFLAPFGLRYEKNCSSKIARAMKD</sequence>
<dbReference type="EMBL" id="SRYG01000011">
    <property type="protein sequence ID" value="TGY65942.1"/>
    <property type="molecule type" value="Genomic_DNA"/>
</dbReference>